<sequence length="542" mass="66026">MDNINQRKKYLEELLIEVGFLKKEDNQWDNEKDKMCKRKHRVLEYTDEIKKEFLNFMVDLKENSQEKLIIDKLKKEDKEDPNRINHYFYKELFEEELDSNKNKFLSILLKKIEETSHYRDLESKFENETGAILDFFIKQDLLEFRSFVRENRIISEDTREDFYKTSYESKIEALKIFLEKRLEKTNCKFWFDYLYCDQSKQIIYHDIFRQLIVYDFIGDRIPENERESNYKEVSELLNSFINYLEKNPEKTLKMKRNGFKIYIDFFSFIVLREKLLKTKKILEIQESIKDDKYKEIEELDKATLFFNFFLEDENRKSINCVNFIDLEEIKDKINPITLEVSINDCKDLITKFKLTQGKKSEIIYGKKKINKFNEKQENLEHIIKVYPFLSKESLQVKRAIVSSIETENRTISSTRKTLKTLIADEELRESETVIQNIRMRITKGLYQEKGNPEGFQRSIELCKKLNEILIKIYSYKEREYREKYMSEFIDYFFEGLKRINKDRIVLITLKALNFIREMYFIKCNRHKPNFEIIYKMAKERYF</sequence>
<gene>
    <name evidence="1" type="ORF">HMPREF0946_01688</name>
</gene>
<dbReference type="AlphaFoldDB" id="C7XSA1"/>
<protein>
    <submittedName>
        <fullName evidence="1">Uncharacterized protein</fullName>
    </submittedName>
</protein>
<dbReference type="Proteomes" id="UP000016231">
    <property type="component" value="Chromosome"/>
</dbReference>
<name>C7XSA1_FUSVC</name>
<dbReference type="STRING" id="469604.HMPREF0946_01688"/>
<dbReference type="HOGENOM" id="CLU_502274_0_0_0"/>
<organism evidence="1 2">
    <name type="scientific">Fusobacterium vincentii 3_1_36A2</name>
    <dbReference type="NCBI Taxonomy" id="469604"/>
    <lineage>
        <taxon>Bacteria</taxon>
        <taxon>Fusobacteriati</taxon>
        <taxon>Fusobacteriota</taxon>
        <taxon>Fusobacteriia</taxon>
        <taxon>Fusobacteriales</taxon>
        <taxon>Fusobacteriaceae</taxon>
        <taxon>Fusobacterium</taxon>
    </lineage>
</organism>
<reference evidence="1 2" key="1">
    <citation type="submission" date="2013-08" db="EMBL/GenBank/DDBJ databases">
        <title>The Genome Sequence of Fusobacterium sp. 3_1_36A2.</title>
        <authorList>
            <consortium name="The Broad Institute Genome Sequencing Platform"/>
            <person name="Earl A."/>
            <person name="Ward D."/>
            <person name="Feldgarden M."/>
            <person name="Gevers D."/>
            <person name="Strauss J."/>
            <person name="White A."/>
            <person name="Allen-Vercoe E."/>
            <person name="Walker B."/>
            <person name="Young S.K."/>
            <person name="Zeng Q."/>
            <person name="Gargeya S."/>
            <person name="Fitzgerald M."/>
            <person name="Haas B."/>
            <person name="Abouelleil A."/>
            <person name="Alvarado L."/>
            <person name="Arachchi H.M."/>
            <person name="Berlin A.M."/>
            <person name="Chapman S.B."/>
            <person name="Goldberg J."/>
            <person name="Griggs A."/>
            <person name="Gujja S."/>
            <person name="Hansen M."/>
            <person name="Howarth C."/>
            <person name="Imamovic A."/>
            <person name="Larimer J."/>
            <person name="McCowen C."/>
            <person name="Montmayeur A."/>
            <person name="Murphy C."/>
            <person name="Neiman D."/>
            <person name="Pearson M."/>
            <person name="Priest M."/>
            <person name="Roberts A."/>
            <person name="Saif S."/>
            <person name="Shea T."/>
            <person name="Sisk P."/>
            <person name="Sykes S."/>
            <person name="Wortman J."/>
            <person name="Nusbaum C."/>
            <person name="Birren B."/>
        </authorList>
    </citation>
    <scope>NUCLEOTIDE SEQUENCE [LARGE SCALE GENOMIC DNA]</scope>
    <source>
        <strain evidence="1 2">3_1_36A2</strain>
    </source>
</reference>
<dbReference type="KEGG" id="fnc:HMPREF0946_01688"/>
<dbReference type="RefSeq" id="WP_008800300.1">
    <property type="nucleotide sequence ID" value="NC_022196.1"/>
</dbReference>
<evidence type="ECO:0000313" key="1">
    <source>
        <dbReference type="EMBL" id="EEU31827.1"/>
    </source>
</evidence>
<proteinExistence type="predicted"/>
<evidence type="ECO:0000313" key="2">
    <source>
        <dbReference type="Proteomes" id="UP000016231"/>
    </source>
</evidence>
<dbReference type="EMBL" id="CP003700">
    <property type="protein sequence ID" value="EEU31827.1"/>
    <property type="molecule type" value="Genomic_DNA"/>
</dbReference>
<accession>C7XSA1</accession>